<gene>
    <name evidence="1" type="ORF">GB992_11585</name>
</gene>
<protein>
    <recommendedName>
        <fullName evidence="3">Virulence protein</fullName>
    </recommendedName>
</protein>
<dbReference type="Proteomes" id="UP000480570">
    <property type="component" value="Unassembled WGS sequence"/>
</dbReference>
<dbReference type="EMBL" id="WEZT01000051">
    <property type="protein sequence ID" value="MYV06448.1"/>
    <property type="molecule type" value="Genomic_DNA"/>
</dbReference>
<proteinExistence type="predicted"/>
<comment type="caution">
    <text evidence="1">The sequence shown here is derived from an EMBL/GenBank/DDBJ whole genome shotgun (WGS) entry which is preliminary data.</text>
</comment>
<name>A0A7C9MV34_9LACO</name>
<sequence length="92" mass="10889">MRQLERSVSSYFDYIEGLIERRNAFTMTEFSDSIDRFLSFQEYKILPDNGSVSMGKAKEKASLEYEKFNKTQKIESDFDKQVKKIINNEKNN</sequence>
<organism evidence="1 2">
    <name type="scientific">Furfurilactobacillus rossiae</name>
    <dbReference type="NCBI Taxonomy" id="231049"/>
    <lineage>
        <taxon>Bacteria</taxon>
        <taxon>Bacillati</taxon>
        <taxon>Bacillota</taxon>
        <taxon>Bacilli</taxon>
        <taxon>Lactobacillales</taxon>
        <taxon>Lactobacillaceae</taxon>
        <taxon>Furfurilactobacillus</taxon>
    </lineage>
</organism>
<reference evidence="1 2" key="1">
    <citation type="journal article" date="2019" name="Appl. Environ. Microbiol.">
        <title>Genetic determinants of hydroxycinnamic acid metabolism in heterofermentative lactobacilli.</title>
        <authorList>
            <person name="Gaur G."/>
            <person name="Oh J.H."/>
            <person name="Filannino P."/>
            <person name="Gobbetti M."/>
            <person name="van Pijkeren J.P."/>
            <person name="Ganzle M.G."/>
        </authorList>
    </citation>
    <scope>NUCLEOTIDE SEQUENCE [LARGE SCALE GENOMIC DNA]</scope>
    <source>
        <strain evidence="1 2">FUA3583</strain>
    </source>
</reference>
<accession>A0A7C9MV34</accession>
<dbReference type="Pfam" id="PF13310">
    <property type="entry name" value="Virulence_RhuM"/>
    <property type="match status" value="1"/>
</dbReference>
<evidence type="ECO:0008006" key="3">
    <source>
        <dbReference type="Google" id="ProtNLM"/>
    </source>
</evidence>
<dbReference type="AlphaFoldDB" id="A0A7C9MV34"/>
<evidence type="ECO:0000313" key="1">
    <source>
        <dbReference type="EMBL" id="MYV06448.1"/>
    </source>
</evidence>
<dbReference type="InterPro" id="IPR011204">
    <property type="entry name" value="Virulence_RhuM-like"/>
</dbReference>
<evidence type="ECO:0000313" key="2">
    <source>
        <dbReference type="Proteomes" id="UP000480570"/>
    </source>
</evidence>